<accession>A0ABR7Y3I6</accession>
<sequence length="152" mass="17254">MMRKVNVKQTMQRLFLLMLVGTVTLNGCSKDDDTEQPETKSIDVAIGTYQGKLTVWGDLPNTDEDEFFDAVITVTKVDNEHLKVTVKTGEPYSAITEKTIKVRAEEYLGDIYHVIGDLQGSFWYHADTKTVDISTNKQRETDIHYTFEGAKQ</sequence>
<protein>
    <recommendedName>
        <fullName evidence="3">Lipocalin-like domain-containing protein</fullName>
    </recommendedName>
</protein>
<name>A0ABR7Y3I6_9SPHI</name>
<comment type="caution">
    <text evidence="1">The sequence shown here is derived from an EMBL/GenBank/DDBJ whole genome shotgun (WGS) entry which is preliminary data.</text>
</comment>
<dbReference type="EMBL" id="JACNYK010000002">
    <property type="protein sequence ID" value="MBD1425860.1"/>
    <property type="molecule type" value="Genomic_DNA"/>
</dbReference>
<reference evidence="1 2" key="1">
    <citation type="submission" date="2020-08" db="EMBL/GenBank/DDBJ databases">
        <title>Sphingobacterium sp. DN00404 isolated from aquaculture water.</title>
        <authorList>
            <person name="Zhang M."/>
        </authorList>
    </citation>
    <scope>NUCLEOTIDE SEQUENCE [LARGE SCALE GENOMIC DNA]</scope>
    <source>
        <strain evidence="1 2">KCTC 32294</strain>
    </source>
</reference>
<organism evidence="1 2">
    <name type="scientific">Sphingobacterium arenae</name>
    <dbReference type="NCBI Taxonomy" id="1280598"/>
    <lineage>
        <taxon>Bacteria</taxon>
        <taxon>Pseudomonadati</taxon>
        <taxon>Bacteroidota</taxon>
        <taxon>Sphingobacteriia</taxon>
        <taxon>Sphingobacteriales</taxon>
        <taxon>Sphingobacteriaceae</taxon>
        <taxon>Sphingobacterium</taxon>
    </lineage>
</organism>
<evidence type="ECO:0008006" key="3">
    <source>
        <dbReference type="Google" id="ProtNLM"/>
    </source>
</evidence>
<evidence type="ECO:0000313" key="2">
    <source>
        <dbReference type="Proteomes" id="UP000606494"/>
    </source>
</evidence>
<evidence type="ECO:0000313" key="1">
    <source>
        <dbReference type="EMBL" id="MBD1425860.1"/>
    </source>
</evidence>
<gene>
    <name evidence="1" type="ORF">H8B17_09725</name>
</gene>
<dbReference type="RefSeq" id="WP_190308981.1">
    <property type="nucleotide sequence ID" value="NZ_JACNYK010000002.1"/>
</dbReference>
<dbReference type="Proteomes" id="UP000606494">
    <property type="component" value="Unassembled WGS sequence"/>
</dbReference>
<keyword evidence="2" id="KW-1185">Reference proteome</keyword>
<proteinExistence type="predicted"/>